<gene>
    <name evidence="1" type="ORF">SLS58_005397</name>
</gene>
<name>A0ABR3TR97_9PEZI</name>
<comment type="caution">
    <text evidence="1">The sequence shown here is derived from an EMBL/GenBank/DDBJ whole genome shotgun (WGS) entry which is preliminary data.</text>
</comment>
<organism evidence="1 2">
    <name type="scientific">Diplodia intermedia</name>
    <dbReference type="NCBI Taxonomy" id="856260"/>
    <lineage>
        <taxon>Eukaryota</taxon>
        <taxon>Fungi</taxon>
        <taxon>Dikarya</taxon>
        <taxon>Ascomycota</taxon>
        <taxon>Pezizomycotina</taxon>
        <taxon>Dothideomycetes</taxon>
        <taxon>Dothideomycetes incertae sedis</taxon>
        <taxon>Botryosphaeriales</taxon>
        <taxon>Botryosphaeriaceae</taxon>
        <taxon>Diplodia</taxon>
    </lineage>
</organism>
<dbReference type="Proteomes" id="UP001521184">
    <property type="component" value="Unassembled WGS sequence"/>
</dbReference>
<protein>
    <submittedName>
        <fullName evidence="1">Uncharacterized protein</fullName>
    </submittedName>
</protein>
<reference evidence="1 2" key="1">
    <citation type="journal article" date="2023" name="Plant Dis.">
        <title>First Report of Diplodia intermedia Causing Canker and Dieback Diseases on Apple Trees in Canada.</title>
        <authorList>
            <person name="Ellouze W."/>
            <person name="Ilyukhin E."/>
            <person name="Sulman M."/>
            <person name="Ali S."/>
        </authorList>
    </citation>
    <scope>NUCLEOTIDE SEQUENCE [LARGE SCALE GENOMIC DNA]</scope>
    <source>
        <strain evidence="1 2">M45-28</strain>
    </source>
</reference>
<dbReference type="EMBL" id="JAKEKT020000032">
    <property type="protein sequence ID" value="KAL1642626.1"/>
    <property type="molecule type" value="Genomic_DNA"/>
</dbReference>
<evidence type="ECO:0000313" key="2">
    <source>
        <dbReference type="Proteomes" id="UP001521184"/>
    </source>
</evidence>
<sequence length="64" mass="7674">MAHGHEHEQRFDKRVASIIETPRKMRSVVMDLLLEDVEYYYCFVYAPKSWTFYQTSAKKALTEQ</sequence>
<evidence type="ECO:0000313" key="1">
    <source>
        <dbReference type="EMBL" id="KAL1642626.1"/>
    </source>
</evidence>
<proteinExistence type="predicted"/>
<accession>A0ABR3TR97</accession>
<keyword evidence="2" id="KW-1185">Reference proteome</keyword>